<accession>A0A841K754</accession>
<evidence type="ECO:0008006" key="3">
    <source>
        <dbReference type="Google" id="ProtNLM"/>
    </source>
</evidence>
<evidence type="ECO:0000313" key="1">
    <source>
        <dbReference type="EMBL" id="MBB6168125.1"/>
    </source>
</evidence>
<name>A0A841K754_9HYPH</name>
<keyword evidence="2" id="KW-1185">Reference proteome</keyword>
<proteinExistence type="predicted"/>
<reference evidence="1 2" key="1">
    <citation type="submission" date="2020-08" db="EMBL/GenBank/DDBJ databases">
        <title>Genomic Encyclopedia of Type Strains, Phase IV (KMG-IV): sequencing the most valuable type-strain genomes for metagenomic binning, comparative biology and taxonomic classification.</title>
        <authorList>
            <person name="Goeker M."/>
        </authorList>
    </citation>
    <scope>NUCLEOTIDE SEQUENCE [LARGE SCALE GENOMIC DNA]</scope>
    <source>
        <strain evidence="1 2">DSM 101465</strain>
    </source>
</reference>
<dbReference type="AlphaFoldDB" id="A0A841K754"/>
<comment type="caution">
    <text evidence="1">The sequence shown here is derived from an EMBL/GenBank/DDBJ whole genome shotgun (WGS) entry which is preliminary data.</text>
</comment>
<dbReference type="Proteomes" id="UP000588017">
    <property type="component" value="Unassembled WGS sequence"/>
</dbReference>
<dbReference type="InterPro" id="IPR018772">
    <property type="entry name" value="Transcription_activator_HlyU"/>
</dbReference>
<dbReference type="EMBL" id="JACHEH010000003">
    <property type="protein sequence ID" value="MBB6168125.1"/>
    <property type="molecule type" value="Genomic_DNA"/>
</dbReference>
<organism evidence="1 2">
    <name type="scientific">Chelatococcus composti</name>
    <dbReference type="NCBI Taxonomy" id="1743235"/>
    <lineage>
        <taxon>Bacteria</taxon>
        <taxon>Pseudomonadati</taxon>
        <taxon>Pseudomonadota</taxon>
        <taxon>Alphaproteobacteria</taxon>
        <taxon>Hyphomicrobiales</taxon>
        <taxon>Chelatococcaceae</taxon>
        <taxon>Chelatococcus</taxon>
    </lineage>
</organism>
<dbReference type="Pfam" id="PF10115">
    <property type="entry name" value="HlyU"/>
    <property type="match status" value="1"/>
</dbReference>
<evidence type="ECO:0000313" key="2">
    <source>
        <dbReference type="Proteomes" id="UP000588017"/>
    </source>
</evidence>
<sequence>MSFLKGLLGGLFGGGRQAPAEDAPAGEAVEYKGFRIRPAPYPAGNQFQTAGIIEKDIDGETKQYRFVRAETHASRSDAENFALTKGRQIIDEQGERLFRD</sequence>
<gene>
    <name evidence="1" type="ORF">HNQ73_001748</name>
</gene>
<dbReference type="RefSeq" id="WP_183334245.1">
    <property type="nucleotide sequence ID" value="NZ_BMHX01000003.1"/>
</dbReference>
<protein>
    <recommendedName>
        <fullName evidence="3">Transcriptional activator HlyU</fullName>
    </recommendedName>
</protein>